<dbReference type="SUPFAM" id="SSF48371">
    <property type="entry name" value="ARM repeat"/>
    <property type="match status" value="1"/>
</dbReference>
<organism evidence="2 3">
    <name type="scientific">Apiospora hydei</name>
    <dbReference type="NCBI Taxonomy" id="1337664"/>
    <lineage>
        <taxon>Eukaryota</taxon>
        <taxon>Fungi</taxon>
        <taxon>Dikarya</taxon>
        <taxon>Ascomycota</taxon>
        <taxon>Pezizomycotina</taxon>
        <taxon>Sordariomycetes</taxon>
        <taxon>Xylariomycetidae</taxon>
        <taxon>Amphisphaeriales</taxon>
        <taxon>Apiosporaceae</taxon>
        <taxon>Apiospora</taxon>
    </lineage>
</organism>
<sequence length="565" mass="61511">MDQIVEAVKRCDATGSSPSSTCPELVEHVPSGMKVQDIAAGLDKLSSVSDTVKSLRVIQACLDSKQDDLQEETEDISSSLSEISDYVGRIILPVVQTSNGDNDDDDDPASAARKQFLFKGELGLNILHTLTTHHPFTLSPSALLSVVAYTKPQDSWTSDTSADTARSLLQSQFSQEPPAGKKLNKADFITDTLLTQHLRPLFSKSRPATVTASGRKAAFVEEQPSTVLEDKAAKAWKYSHVYAITAFEWAVTAAATTTTTTNTTTKSGAAAPVPLLARTWHMFTPVLLTLLDESETPLKVRALSIFGAFWSGCPPGLMDQVGLASVFEDAVFPAVHFLPNITPEAESRLILNAAYPALFQLAGLRKAAVDQDDDTATVALTTAQRKLLDRIIREGILTGYFHAKDHIQLTSVFCDKLSYAVNGMGILSVKYLKDILPMVSEIMTNPFGTKHTQSLLAAIQLLQAVLRCCWPRISGHQNEIIRILTVCWLAIADEDAWASDNSTPTKEDLEAQMTKAAAMLSSIIRNNTDDQEQPDMKLDDLVSPLIKKEPLLAPLFAHHAISPVN</sequence>
<dbReference type="EMBL" id="JAQQWN010000006">
    <property type="protein sequence ID" value="KAK8080862.1"/>
    <property type="molecule type" value="Genomic_DNA"/>
</dbReference>
<protein>
    <submittedName>
        <fullName evidence="2">Uncharacterized protein</fullName>
    </submittedName>
</protein>
<evidence type="ECO:0000256" key="1">
    <source>
        <dbReference type="ARBA" id="ARBA00034736"/>
    </source>
</evidence>
<dbReference type="Proteomes" id="UP001433268">
    <property type="component" value="Unassembled WGS sequence"/>
</dbReference>
<comment type="similarity">
    <text evidence="1">Belongs to the TTI2 family.</text>
</comment>
<dbReference type="GeneID" id="92046055"/>
<dbReference type="InterPro" id="IPR016024">
    <property type="entry name" value="ARM-type_fold"/>
</dbReference>
<gene>
    <name evidence="2" type="ORF">PG997_008680</name>
</gene>
<proteinExistence type="inferred from homology"/>
<dbReference type="InterPro" id="IPR018870">
    <property type="entry name" value="Tti2"/>
</dbReference>
<evidence type="ECO:0000313" key="3">
    <source>
        <dbReference type="Proteomes" id="UP001433268"/>
    </source>
</evidence>
<keyword evidence="3" id="KW-1185">Reference proteome</keyword>
<reference evidence="2 3" key="1">
    <citation type="submission" date="2023-01" db="EMBL/GenBank/DDBJ databases">
        <title>Analysis of 21 Apiospora genomes using comparative genomics revels a genus with tremendous synthesis potential of carbohydrate active enzymes and secondary metabolites.</title>
        <authorList>
            <person name="Sorensen T."/>
        </authorList>
    </citation>
    <scope>NUCLEOTIDE SEQUENCE [LARGE SCALE GENOMIC DNA]</scope>
    <source>
        <strain evidence="2 3">CBS 114990</strain>
    </source>
</reference>
<dbReference type="PANTHER" id="PTHR32226:SF2">
    <property type="entry name" value="TELO2-INTERACTING PROTEIN 2"/>
    <property type="match status" value="1"/>
</dbReference>
<dbReference type="PANTHER" id="PTHR32226">
    <property type="entry name" value="TELO2-INTERACTING PROTEIN 2"/>
    <property type="match status" value="1"/>
</dbReference>
<accession>A0ABR1WBR2</accession>
<name>A0ABR1WBR2_9PEZI</name>
<dbReference type="RefSeq" id="XP_066668337.1">
    <property type="nucleotide sequence ID" value="XM_066812995.1"/>
</dbReference>
<dbReference type="Pfam" id="PF10521">
    <property type="entry name" value="Tti2"/>
    <property type="match status" value="1"/>
</dbReference>
<evidence type="ECO:0000313" key="2">
    <source>
        <dbReference type="EMBL" id="KAK8080862.1"/>
    </source>
</evidence>
<comment type="caution">
    <text evidence="2">The sequence shown here is derived from an EMBL/GenBank/DDBJ whole genome shotgun (WGS) entry which is preliminary data.</text>
</comment>